<dbReference type="InterPro" id="IPR011701">
    <property type="entry name" value="MFS"/>
</dbReference>
<protein>
    <submittedName>
        <fullName evidence="8">MFS general substrate transporter</fullName>
    </submittedName>
</protein>
<evidence type="ECO:0000256" key="6">
    <source>
        <dbReference type="SAM" id="Phobius"/>
    </source>
</evidence>
<dbReference type="STRING" id="215250.A0A316YQL4"/>
<name>A0A316YQL4_9BASI</name>
<gene>
    <name evidence="8" type="ORF">FA10DRAFT_284453</name>
</gene>
<dbReference type="InterPro" id="IPR020846">
    <property type="entry name" value="MFS_dom"/>
</dbReference>
<feature type="transmembrane region" description="Helical" evidence="6">
    <location>
        <begin position="321"/>
        <end position="341"/>
    </location>
</feature>
<feature type="transmembrane region" description="Helical" evidence="6">
    <location>
        <begin position="357"/>
        <end position="382"/>
    </location>
</feature>
<feature type="transmembrane region" description="Helical" evidence="6">
    <location>
        <begin position="252"/>
        <end position="272"/>
    </location>
</feature>
<feature type="transmembrane region" description="Helical" evidence="6">
    <location>
        <begin position="403"/>
        <end position="429"/>
    </location>
</feature>
<dbReference type="GeneID" id="37045838"/>
<dbReference type="SUPFAM" id="SSF103473">
    <property type="entry name" value="MFS general substrate transporter"/>
    <property type="match status" value="1"/>
</dbReference>
<evidence type="ECO:0000313" key="9">
    <source>
        <dbReference type="Proteomes" id="UP000245768"/>
    </source>
</evidence>
<dbReference type="GO" id="GO:0042908">
    <property type="term" value="P:xenobiotic transport"/>
    <property type="evidence" value="ECO:0007669"/>
    <property type="project" value="UniProtKB-ARBA"/>
</dbReference>
<feature type="transmembrane region" description="Helical" evidence="6">
    <location>
        <begin position="221"/>
        <end position="240"/>
    </location>
</feature>
<dbReference type="RefSeq" id="XP_025378719.1">
    <property type="nucleotide sequence ID" value="XM_025523922.1"/>
</dbReference>
<evidence type="ECO:0000256" key="2">
    <source>
        <dbReference type="ARBA" id="ARBA00022692"/>
    </source>
</evidence>
<feature type="transmembrane region" description="Helical" evidence="6">
    <location>
        <begin position="492"/>
        <end position="518"/>
    </location>
</feature>
<keyword evidence="9" id="KW-1185">Reference proteome</keyword>
<dbReference type="PROSITE" id="PS00216">
    <property type="entry name" value="SUGAR_TRANSPORT_1"/>
    <property type="match status" value="1"/>
</dbReference>
<keyword evidence="2 6" id="KW-0812">Transmembrane</keyword>
<reference evidence="8 9" key="1">
    <citation type="journal article" date="2018" name="Mol. Biol. Evol.">
        <title>Broad Genomic Sampling Reveals a Smut Pathogenic Ancestry of the Fungal Clade Ustilaginomycotina.</title>
        <authorList>
            <person name="Kijpornyongpan T."/>
            <person name="Mondo S.J."/>
            <person name="Barry K."/>
            <person name="Sandor L."/>
            <person name="Lee J."/>
            <person name="Lipzen A."/>
            <person name="Pangilinan J."/>
            <person name="LaButti K."/>
            <person name="Hainaut M."/>
            <person name="Henrissat B."/>
            <person name="Grigoriev I.V."/>
            <person name="Spatafora J.W."/>
            <person name="Aime M.C."/>
        </authorList>
    </citation>
    <scope>NUCLEOTIDE SEQUENCE [LARGE SCALE GENOMIC DNA]</scope>
    <source>
        <strain evidence="8 9">MCA 4198</strain>
    </source>
</reference>
<evidence type="ECO:0000313" key="8">
    <source>
        <dbReference type="EMBL" id="PWN91521.1"/>
    </source>
</evidence>
<evidence type="ECO:0000256" key="5">
    <source>
        <dbReference type="SAM" id="MobiDB-lite"/>
    </source>
</evidence>
<dbReference type="PANTHER" id="PTHR23502:SF134">
    <property type="entry name" value="MAJOR FACILITATOR SUPERFAMILY (MFS) PROFILE DOMAIN-CONTAINING PROTEIN-RELATED"/>
    <property type="match status" value="1"/>
</dbReference>
<feature type="region of interest" description="Disordered" evidence="5">
    <location>
        <begin position="1"/>
        <end position="30"/>
    </location>
</feature>
<dbReference type="InterPro" id="IPR005829">
    <property type="entry name" value="Sugar_transporter_CS"/>
</dbReference>
<dbReference type="GO" id="GO:0140115">
    <property type="term" value="P:export across plasma membrane"/>
    <property type="evidence" value="ECO:0007669"/>
    <property type="project" value="UniProtKB-ARBA"/>
</dbReference>
<sequence length="558" mass="61662">MRSVSHSTSDSTLVGEDKAPIEAPPSSKFKEVDLATEGGDVLMEKTPTLEATLETMDKADAGSNADFSNRKRGAIYLDWEQDDESRPRSWTNVKKWATSLSIMWATFAVAGMTGGYEACYDGLLSEFKASEVVYMLGDVIFMIGVALAPLLLAPWSERVGRKPVLLFSTLATLLFFLGQTLAKSIVPIVITRGIQGFVGGCILSISVGVHCDLFQPMERGMVLALHALVVVGTHSMAPLYSSWVVYELGWRAVFWLQASIALVAFVVIATVFQETSDSVLLTRRARRLTELTTLEHRTDAMDETMSRTLLRPLRYIVTEPIVLVHALWFASVICCAFILLYELPWWTHFAHEPYRKAAAMCLIPFAAIFAGAILAFVIDLILQCRGRRSSRREHRDLGYGDARLAFALAGAIIFVVGSATTAVSGYTYVHLALPIVGLFLMGFAIFPILLSTYTTLSEIYEAHTSSAVALLTCMQYLFLLWVPLVVPKLHDRFGFVAVGGFVTLISALLVLFPCALVFQGDRLLMKSKEAVDNRRYDDDLLHSLGSPLDDQIPVMPKY</sequence>
<dbReference type="OrthoDB" id="5376138at2759"/>
<dbReference type="Pfam" id="PF07690">
    <property type="entry name" value="MFS_1"/>
    <property type="match status" value="1"/>
</dbReference>
<proteinExistence type="predicted"/>
<dbReference type="AlphaFoldDB" id="A0A316YQL4"/>
<comment type="subcellular location">
    <subcellularLocation>
        <location evidence="1">Membrane</location>
        <topology evidence="1">Multi-pass membrane protein</topology>
    </subcellularLocation>
</comment>
<accession>A0A316YQL4</accession>
<feature type="domain" description="Major facilitator superfamily (MFS) profile" evidence="7">
    <location>
        <begin position="98"/>
        <end position="518"/>
    </location>
</feature>
<evidence type="ECO:0000256" key="4">
    <source>
        <dbReference type="ARBA" id="ARBA00023136"/>
    </source>
</evidence>
<dbReference type="InParanoid" id="A0A316YQL4"/>
<feature type="compositionally biased region" description="Polar residues" evidence="5">
    <location>
        <begin position="1"/>
        <end position="12"/>
    </location>
</feature>
<feature type="transmembrane region" description="Helical" evidence="6">
    <location>
        <begin position="194"/>
        <end position="214"/>
    </location>
</feature>
<evidence type="ECO:0000259" key="7">
    <source>
        <dbReference type="PROSITE" id="PS50850"/>
    </source>
</evidence>
<dbReference type="Proteomes" id="UP000245768">
    <property type="component" value="Unassembled WGS sequence"/>
</dbReference>
<dbReference type="Gene3D" id="1.20.1250.20">
    <property type="entry name" value="MFS general substrate transporter like domains"/>
    <property type="match status" value="1"/>
</dbReference>
<dbReference type="EMBL" id="KZ819635">
    <property type="protein sequence ID" value="PWN91521.1"/>
    <property type="molecule type" value="Genomic_DNA"/>
</dbReference>
<feature type="transmembrane region" description="Helical" evidence="6">
    <location>
        <begin position="468"/>
        <end position="486"/>
    </location>
</feature>
<feature type="transmembrane region" description="Helical" evidence="6">
    <location>
        <begin position="164"/>
        <end position="182"/>
    </location>
</feature>
<dbReference type="InterPro" id="IPR036259">
    <property type="entry name" value="MFS_trans_sf"/>
</dbReference>
<feature type="transmembrane region" description="Helical" evidence="6">
    <location>
        <begin position="132"/>
        <end position="152"/>
    </location>
</feature>
<feature type="transmembrane region" description="Helical" evidence="6">
    <location>
        <begin position="435"/>
        <end position="456"/>
    </location>
</feature>
<dbReference type="PANTHER" id="PTHR23502">
    <property type="entry name" value="MAJOR FACILITATOR SUPERFAMILY"/>
    <property type="match status" value="1"/>
</dbReference>
<evidence type="ECO:0000256" key="1">
    <source>
        <dbReference type="ARBA" id="ARBA00004141"/>
    </source>
</evidence>
<dbReference type="GO" id="GO:0022857">
    <property type="term" value="F:transmembrane transporter activity"/>
    <property type="evidence" value="ECO:0007669"/>
    <property type="project" value="InterPro"/>
</dbReference>
<feature type="transmembrane region" description="Helical" evidence="6">
    <location>
        <begin position="96"/>
        <end position="112"/>
    </location>
</feature>
<evidence type="ECO:0000256" key="3">
    <source>
        <dbReference type="ARBA" id="ARBA00022989"/>
    </source>
</evidence>
<keyword evidence="3 6" id="KW-1133">Transmembrane helix</keyword>
<dbReference type="PROSITE" id="PS50850">
    <property type="entry name" value="MFS"/>
    <property type="match status" value="1"/>
</dbReference>
<keyword evidence="4 6" id="KW-0472">Membrane</keyword>
<dbReference type="GO" id="GO:0005886">
    <property type="term" value="C:plasma membrane"/>
    <property type="evidence" value="ECO:0007669"/>
    <property type="project" value="TreeGrafter"/>
</dbReference>
<organism evidence="8 9">
    <name type="scientific">Acaromyces ingoldii</name>
    <dbReference type="NCBI Taxonomy" id="215250"/>
    <lineage>
        <taxon>Eukaryota</taxon>
        <taxon>Fungi</taxon>
        <taxon>Dikarya</taxon>
        <taxon>Basidiomycota</taxon>
        <taxon>Ustilaginomycotina</taxon>
        <taxon>Exobasidiomycetes</taxon>
        <taxon>Exobasidiales</taxon>
        <taxon>Cryptobasidiaceae</taxon>
        <taxon>Acaromyces</taxon>
    </lineage>
</organism>